<dbReference type="PANTHER" id="PTHR43047">
    <property type="entry name" value="TWO-COMPONENT HISTIDINE PROTEIN KINASE"/>
    <property type="match status" value="1"/>
</dbReference>
<feature type="region of interest" description="Disordered" evidence="7">
    <location>
        <begin position="292"/>
        <end position="319"/>
    </location>
</feature>
<dbReference type="GO" id="GO:0016853">
    <property type="term" value="F:isomerase activity"/>
    <property type="evidence" value="ECO:0007669"/>
    <property type="project" value="UniProtKB-KW"/>
</dbReference>
<dbReference type="InterPro" id="IPR036890">
    <property type="entry name" value="HATPase_C_sf"/>
</dbReference>
<dbReference type="FunFam" id="1.10.287.130:FF:000023">
    <property type="entry name" value="Sensor histidine kinase/response regulator, putative"/>
    <property type="match status" value="1"/>
</dbReference>
<dbReference type="InterPro" id="IPR003661">
    <property type="entry name" value="HisK_dim/P_dom"/>
</dbReference>
<feature type="region of interest" description="Disordered" evidence="7">
    <location>
        <begin position="1148"/>
        <end position="1171"/>
    </location>
</feature>
<sequence length="1361" mass="148748">MAPVEATINFSNSDAGVTDNARAREVYKYYQPNAPLVAEPTFPAEAVPSEGQAEGKDEPPRNIPVKSDITSSKISSPDTALTAFCQLLTWRLGAQRAMIGLLDADTQYFIAESTKTVDLVDAAKHAPGDDIWMGCSSVAKAGKLCERTIQVERSTVPGEEDLYPSFIINDLEKDERFNQLPFVTGPPNLRFYAGVPLITKKGIAIGSLFIVDDRVRHGLSKQDIHFMGTMATTVMAHLEISREVEERRRGMKMSRGLASFVQGRSQLLEADADAEDGEGIGIVGRFEVDTPIAKTRSRDSQGTSIPSTVGSSSSTDRKHFQPVLATTEGGMVESPGKIDLHHHRPDLAAESQRGSHASIGTTTGSAWSPRSQDKNSDESPGSQLSEESSQRRLTSRAANLIRETFEVDGGCIFYDAQAGSASNKSEQAENSDKTTSEHSYSDSHVTSSDELYSPEDTVNASGVQARTSPGEKTTTPSGQAYTRSSTASRKLVDILGFSTPNAASIHGDPVPGPDSFRPFHEKALHVLLRRYPTGKLWTFDSDGEVSSSSEEEYHRFASGKDVLQRKRDLHKRKARNARLKTDAKFLAKHFPGVRELLFIPLWDAGRSRWLSGCFVWSTEITRILSKRSELSFLTAFGNSVMAEWSRIDTEFANQKKGDFIGSISHELRSPLHGILASAEFLGEEVQTTYEKGLVETISSCGRTLLDTINHVLDFSKINHFERTWRKNRSGNVRSAMSVKSDIPMINLYADVDVSVICEEVVEGVYAGHIFQSGTAAANFDMVAKVPTTSQSFTGTTTLPQQVGLVFDVDLEDFNFTTQPGAFRRIVMNLLGNALKYTAHGYVRVKLASTPMDDFHDAETGEFVPRAMLHLTVTDTGQGISPEFLRSRLFTPFTQENSLSSGTGLGLAIVKSIVSILEGDITIDSEVGRGTQVRVSLPLLRGGIKRPESVSISTPKSMTSFTKETDESVAKLRSLVAGQRVSLHGFDAEIEIPATMKLAKLFKASISNFLTNWYGMIVVPSNQKASIIISNDGSIPTLSKIVRSSIKQWKINPTVVVLCSHASRFDRTAAEAENKLNIGYVSKPIGPLKLGKAIAQCFESSRPVTPGMLDVPPTPESNDLTNVFEEMTLNSSGGEVLDNSRMAADSDNARKAIESPTPNAGPTGEKRTEFPFPTPGKAKTLPMAKELFQPPLINVQSSKVEERAVDLRPEATVPVPTSKPPSFLLVDDNAINLTLLSTSIRRRKHEVIDTAMDGLAAVSQFKSRQEGYDIIFMDISMPLLDGFGATKEIRNIEVSRKAKAAEDNVAFTPALIIALTGLASSEDQSRAFKLGVDLFLTKPVSFKDVKKMLDNWEANKERVSRS</sequence>
<evidence type="ECO:0000313" key="11">
    <source>
        <dbReference type="Proteomes" id="UP000016922"/>
    </source>
</evidence>
<keyword evidence="10" id="KW-0413">Isomerase</keyword>
<dbReference type="GeneID" id="19465193"/>
<dbReference type="Pfam" id="PF00072">
    <property type="entry name" value="Response_reg"/>
    <property type="match status" value="1"/>
</dbReference>
<name>S3D3S3_GLAL2</name>
<gene>
    <name evidence="10" type="ORF">GLAREA_06139</name>
</gene>
<dbReference type="InterPro" id="IPR001789">
    <property type="entry name" value="Sig_transdc_resp-reg_receiver"/>
</dbReference>
<dbReference type="InterPro" id="IPR005467">
    <property type="entry name" value="His_kinase_dom"/>
</dbReference>
<feature type="compositionally biased region" description="Polar residues" evidence="7">
    <location>
        <begin position="352"/>
        <end position="370"/>
    </location>
</feature>
<evidence type="ECO:0000256" key="4">
    <source>
        <dbReference type="ARBA" id="ARBA00022679"/>
    </source>
</evidence>
<comment type="catalytic activity">
    <reaction evidence="1">
        <text>ATP + protein L-histidine = ADP + protein N-phospho-L-histidine.</text>
        <dbReference type="EC" id="2.7.13.3"/>
    </reaction>
</comment>
<feature type="region of interest" description="Disordered" evidence="7">
    <location>
        <begin position="47"/>
        <end position="75"/>
    </location>
</feature>
<dbReference type="KEGG" id="glz:GLAREA_06139"/>
<feature type="modified residue" description="4-aspartylphosphate" evidence="6">
    <location>
        <position position="1273"/>
    </location>
</feature>
<dbReference type="OrthoDB" id="303614at2759"/>
<dbReference type="Pfam" id="PF02518">
    <property type="entry name" value="HATPase_c"/>
    <property type="match status" value="1"/>
</dbReference>
<dbReference type="SMART" id="SM00387">
    <property type="entry name" value="HATPase_c"/>
    <property type="match status" value="1"/>
</dbReference>
<feature type="compositionally biased region" description="Polar residues" evidence="7">
    <location>
        <begin position="378"/>
        <end position="387"/>
    </location>
</feature>
<dbReference type="EC" id="2.7.13.3" evidence="2"/>
<keyword evidence="4" id="KW-0808">Transferase</keyword>
<evidence type="ECO:0000256" key="6">
    <source>
        <dbReference type="PROSITE-ProRule" id="PRU00169"/>
    </source>
</evidence>
<dbReference type="InterPro" id="IPR004358">
    <property type="entry name" value="Sig_transdc_His_kin-like_C"/>
</dbReference>
<keyword evidence="3 6" id="KW-0597">Phosphoprotein</keyword>
<keyword evidence="5 10" id="KW-0418">Kinase</keyword>
<dbReference type="Pfam" id="PF01590">
    <property type="entry name" value="GAF"/>
    <property type="match status" value="1"/>
</dbReference>
<dbReference type="SMART" id="SM00448">
    <property type="entry name" value="REC"/>
    <property type="match status" value="1"/>
</dbReference>
<evidence type="ECO:0000259" key="9">
    <source>
        <dbReference type="PROSITE" id="PS50110"/>
    </source>
</evidence>
<dbReference type="SUPFAM" id="SSF55874">
    <property type="entry name" value="ATPase domain of HSP90 chaperone/DNA topoisomerase II/histidine kinase"/>
    <property type="match status" value="1"/>
</dbReference>
<dbReference type="PRINTS" id="PR00344">
    <property type="entry name" value="BCTRLSENSOR"/>
</dbReference>
<dbReference type="SUPFAM" id="SSF52172">
    <property type="entry name" value="CheY-like"/>
    <property type="match status" value="1"/>
</dbReference>
<dbReference type="Proteomes" id="UP000016922">
    <property type="component" value="Unassembled WGS sequence"/>
</dbReference>
<feature type="domain" description="Response regulatory" evidence="9">
    <location>
        <begin position="1221"/>
        <end position="1352"/>
    </location>
</feature>
<evidence type="ECO:0000256" key="3">
    <source>
        <dbReference type="ARBA" id="ARBA00022553"/>
    </source>
</evidence>
<dbReference type="Pfam" id="PF00512">
    <property type="entry name" value="HisKA"/>
    <property type="match status" value="1"/>
</dbReference>
<accession>S3D3S3</accession>
<dbReference type="PROSITE" id="PS50110">
    <property type="entry name" value="RESPONSE_REGULATORY"/>
    <property type="match status" value="1"/>
</dbReference>
<feature type="compositionally biased region" description="Polar residues" evidence="7">
    <location>
        <begin position="442"/>
        <end position="485"/>
    </location>
</feature>
<dbReference type="FunFam" id="3.30.450.40:FF:000083">
    <property type="entry name" value="Sensor histidine kinase/response regulator, putative (AFU_orthologue AFUA_4G00660)"/>
    <property type="match status" value="1"/>
</dbReference>
<dbReference type="SMART" id="SM00388">
    <property type="entry name" value="HisKA"/>
    <property type="match status" value="1"/>
</dbReference>
<feature type="compositionally biased region" description="Basic and acidic residues" evidence="7">
    <location>
        <begin position="426"/>
        <end position="441"/>
    </location>
</feature>
<organism evidence="10 11">
    <name type="scientific">Glarea lozoyensis (strain ATCC 20868 / MF5171)</name>
    <dbReference type="NCBI Taxonomy" id="1116229"/>
    <lineage>
        <taxon>Eukaryota</taxon>
        <taxon>Fungi</taxon>
        <taxon>Dikarya</taxon>
        <taxon>Ascomycota</taxon>
        <taxon>Pezizomycotina</taxon>
        <taxon>Leotiomycetes</taxon>
        <taxon>Helotiales</taxon>
        <taxon>Helotiaceae</taxon>
        <taxon>Glarea</taxon>
    </lineage>
</organism>
<dbReference type="SUPFAM" id="SSF55781">
    <property type="entry name" value="GAF domain-like"/>
    <property type="match status" value="1"/>
</dbReference>
<dbReference type="GO" id="GO:0000155">
    <property type="term" value="F:phosphorelay sensor kinase activity"/>
    <property type="evidence" value="ECO:0007669"/>
    <property type="project" value="InterPro"/>
</dbReference>
<dbReference type="SUPFAM" id="SSF47384">
    <property type="entry name" value="Homodimeric domain of signal transducing histidine kinase"/>
    <property type="match status" value="1"/>
</dbReference>
<feature type="region of interest" description="Disordered" evidence="7">
    <location>
        <begin position="419"/>
        <end position="485"/>
    </location>
</feature>
<dbReference type="eggNOG" id="KOG0519">
    <property type="taxonomic scope" value="Eukaryota"/>
</dbReference>
<dbReference type="OMA" id="KRAAIWG"/>
<dbReference type="GO" id="GO:0005886">
    <property type="term" value="C:plasma membrane"/>
    <property type="evidence" value="ECO:0007669"/>
    <property type="project" value="TreeGrafter"/>
</dbReference>
<evidence type="ECO:0000256" key="5">
    <source>
        <dbReference type="ARBA" id="ARBA00022777"/>
    </source>
</evidence>
<dbReference type="InterPro" id="IPR003018">
    <property type="entry name" value="GAF"/>
</dbReference>
<dbReference type="PANTHER" id="PTHR43047:SF72">
    <property type="entry name" value="OSMOSENSING HISTIDINE PROTEIN KINASE SLN1"/>
    <property type="match status" value="1"/>
</dbReference>
<dbReference type="EMBL" id="KE145358">
    <property type="protein sequence ID" value="EPE33127.1"/>
    <property type="molecule type" value="Genomic_DNA"/>
</dbReference>
<dbReference type="CDD" id="cd17546">
    <property type="entry name" value="REC_hyHK_CKI1_RcsC-like"/>
    <property type="match status" value="1"/>
</dbReference>
<dbReference type="SMART" id="SM00065">
    <property type="entry name" value="GAF"/>
    <property type="match status" value="1"/>
</dbReference>
<protein>
    <recommendedName>
        <fullName evidence="2">histidine kinase</fullName>
        <ecNumber evidence="2">2.7.13.3</ecNumber>
    </recommendedName>
</protein>
<dbReference type="RefSeq" id="XP_008079744.1">
    <property type="nucleotide sequence ID" value="XM_008081553.1"/>
</dbReference>
<evidence type="ECO:0000256" key="2">
    <source>
        <dbReference type="ARBA" id="ARBA00012438"/>
    </source>
</evidence>
<dbReference type="InterPro" id="IPR029016">
    <property type="entry name" value="GAF-like_dom_sf"/>
</dbReference>
<evidence type="ECO:0000259" key="8">
    <source>
        <dbReference type="PROSITE" id="PS50109"/>
    </source>
</evidence>
<dbReference type="CDD" id="cd00082">
    <property type="entry name" value="HisKA"/>
    <property type="match status" value="1"/>
</dbReference>
<dbReference type="InterPro" id="IPR011006">
    <property type="entry name" value="CheY-like_superfamily"/>
</dbReference>
<feature type="region of interest" description="Disordered" evidence="7">
    <location>
        <begin position="349"/>
        <end position="392"/>
    </location>
</feature>
<evidence type="ECO:0000256" key="7">
    <source>
        <dbReference type="SAM" id="MobiDB-lite"/>
    </source>
</evidence>
<dbReference type="PROSITE" id="PS50109">
    <property type="entry name" value="HIS_KIN"/>
    <property type="match status" value="1"/>
</dbReference>
<dbReference type="HOGENOM" id="CLU_002763_0_0_1"/>
<proteinExistence type="predicted"/>
<dbReference type="InterPro" id="IPR003594">
    <property type="entry name" value="HATPase_dom"/>
</dbReference>
<reference evidence="10 11" key="1">
    <citation type="journal article" date="2013" name="BMC Genomics">
        <title>Genomics-driven discovery of the pneumocandin biosynthetic gene cluster in the fungus Glarea lozoyensis.</title>
        <authorList>
            <person name="Chen L."/>
            <person name="Yue Q."/>
            <person name="Zhang X."/>
            <person name="Xiang M."/>
            <person name="Wang C."/>
            <person name="Li S."/>
            <person name="Che Y."/>
            <person name="Ortiz-Lopez F.J."/>
            <person name="Bills G.F."/>
            <person name="Liu X."/>
            <person name="An Z."/>
        </authorList>
    </citation>
    <scope>NUCLEOTIDE SEQUENCE [LARGE SCALE GENOMIC DNA]</scope>
    <source>
        <strain evidence="11">ATCC 20868 / MF5171</strain>
    </source>
</reference>
<keyword evidence="11" id="KW-1185">Reference proteome</keyword>
<dbReference type="Gene3D" id="1.10.287.130">
    <property type="match status" value="1"/>
</dbReference>
<dbReference type="Gene3D" id="3.30.450.40">
    <property type="match status" value="1"/>
</dbReference>
<evidence type="ECO:0000313" key="10">
    <source>
        <dbReference type="EMBL" id="EPE33127.1"/>
    </source>
</evidence>
<dbReference type="InterPro" id="IPR036097">
    <property type="entry name" value="HisK_dim/P_sf"/>
</dbReference>
<dbReference type="GO" id="GO:0009927">
    <property type="term" value="F:histidine phosphotransfer kinase activity"/>
    <property type="evidence" value="ECO:0007669"/>
    <property type="project" value="TreeGrafter"/>
</dbReference>
<dbReference type="Gene3D" id="3.40.50.2300">
    <property type="match status" value="1"/>
</dbReference>
<dbReference type="Gene3D" id="3.30.565.10">
    <property type="entry name" value="Histidine kinase-like ATPase, C-terminal domain"/>
    <property type="match status" value="1"/>
</dbReference>
<evidence type="ECO:0000256" key="1">
    <source>
        <dbReference type="ARBA" id="ARBA00000085"/>
    </source>
</evidence>
<feature type="compositionally biased region" description="Low complexity" evidence="7">
    <location>
        <begin position="303"/>
        <end position="314"/>
    </location>
</feature>
<feature type="domain" description="Histidine kinase" evidence="8">
    <location>
        <begin position="662"/>
        <end position="940"/>
    </location>
</feature>